<evidence type="ECO:0000313" key="2">
    <source>
        <dbReference type="EMBL" id="KAJ0962230.1"/>
    </source>
</evidence>
<feature type="transmembrane region" description="Helical" evidence="1">
    <location>
        <begin position="12"/>
        <end position="35"/>
    </location>
</feature>
<dbReference type="InterPro" id="IPR023214">
    <property type="entry name" value="HAD_sf"/>
</dbReference>
<dbReference type="EMBL" id="JAGGNH010000010">
    <property type="protein sequence ID" value="KAJ0962230.1"/>
    <property type="molecule type" value="Genomic_DNA"/>
</dbReference>
<keyword evidence="1" id="KW-0812">Transmembrane</keyword>
<dbReference type="AlphaFoldDB" id="A0A9D5BX35"/>
<feature type="transmembrane region" description="Helical" evidence="1">
    <location>
        <begin position="135"/>
        <end position="160"/>
    </location>
</feature>
<keyword evidence="1" id="KW-0472">Membrane</keyword>
<organism evidence="2 3">
    <name type="scientific">Dioscorea zingiberensis</name>
    <dbReference type="NCBI Taxonomy" id="325984"/>
    <lineage>
        <taxon>Eukaryota</taxon>
        <taxon>Viridiplantae</taxon>
        <taxon>Streptophyta</taxon>
        <taxon>Embryophyta</taxon>
        <taxon>Tracheophyta</taxon>
        <taxon>Spermatophyta</taxon>
        <taxon>Magnoliopsida</taxon>
        <taxon>Liliopsida</taxon>
        <taxon>Dioscoreales</taxon>
        <taxon>Dioscoreaceae</taxon>
        <taxon>Dioscorea</taxon>
    </lineage>
</organism>
<evidence type="ECO:0000313" key="3">
    <source>
        <dbReference type="Proteomes" id="UP001085076"/>
    </source>
</evidence>
<protein>
    <submittedName>
        <fullName evidence="2">Uncharacterized protein</fullName>
    </submittedName>
</protein>
<reference evidence="2" key="2">
    <citation type="journal article" date="2022" name="Hortic Res">
        <title>The genome of Dioscorea zingiberensis sheds light on the biosynthesis, origin and evolution of the medicinally important diosgenin saponins.</title>
        <authorList>
            <person name="Li Y."/>
            <person name="Tan C."/>
            <person name="Li Z."/>
            <person name="Guo J."/>
            <person name="Li S."/>
            <person name="Chen X."/>
            <person name="Wang C."/>
            <person name="Dai X."/>
            <person name="Yang H."/>
            <person name="Song W."/>
            <person name="Hou L."/>
            <person name="Xu J."/>
            <person name="Tong Z."/>
            <person name="Xu A."/>
            <person name="Yuan X."/>
            <person name="Wang W."/>
            <person name="Yang Q."/>
            <person name="Chen L."/>
            <person name="Sun Z."/>
            <person name="Wang K."/>
            <person name="Pan B."/>
            <person name="Chen J."/>
            <person name="Bao Y."/>
            <person name="Liu F."/>
            <person name="Qi X."/>
            <person name="Gang D.R."/>
            <person name="Wen J."/>
            <person name="Li J."/>
        </authorList>
    </citation>
    <scope>NUCLEOTIDE SEQUENCE</scope>
    <source>
        <strain evidence="2">Dzin_1.0</strain>
    </source>
</reference>
<keyword evidence="1" id="KW-1133">Transmembrane helix</keyword>
<dbReference type="OrthoDB" id="1742358at2759"/>
<reference evidence="2" key="1">
    <citation type="submission" date="2021-03" db="EMBL/GenBank/DDBJ databases">
        <authorList>
            <person name="Li Z."/>
            <person name="Yang C."/>
        </authorList>
    </citation>
    <scope>NUCLEOTIDE SEQUENCE</scope>
    <source>
        <strain evidence="2">Dzin_1.0</strain>
        <tissue evidence="2">Leaf</tissue>
    </source>
</reference>
<sequence>MWWGSSPLIRRSIVSVIICTMLPLEMNVLPAPFILGAQLWRGSRGGKSLHYERVVSPHSSCRFSLGDSIPPQAIVCYRRSPVARWCLDTYNHRHRGRFATPNLVMFLASKLVSFNCGEVLRLAPPLIGNRVARDLLKVATTFIGIVGLSVAVLVLAVLLARLSTCETMGSTTTICSDNTGSLTLNEVSF</sequence>
<accession>A0A9D5BX35</accession>
<name>A0A9D5BX35_9LILI</name>
<keyword evidence="3" id="KW-1185">Reference proteome</keyword>
<comment type="caution">
    <text evidence="2">The sequence shown here is derived from an EMBL/GenBank/DDBJ whole genome shotgun (WGS) entry which is preliminary data.</text>
</comment>
<dbReference type="Proteomes" id="UP001085076">
    <property type="component" value="Miscellaneous, Linkage group lg10"/>
</dbReference>
<proteinExistence type="predicted"/>
<evidence type="ECO:0000256" key="1">
    <source>
        <dbReference type="SAM" id="Phobius"/>
    </source>
</evidence>
<dbReference type="Gene3D" id="1.20.1110.10">
    <property type="entry name" value="Calcium-transporting ATPase, transmembrane domain"/>
    <property type="match status" value="1"/>
</dbReference>
<dbReference type="Gene3D" id="3.40.50.1000">
    <property type="entry name" value="HAD superfamily/HAD-like"/>
    <property type="match status" value="1"/>
</dbReference>
<gene>
    <name evidence="2" type="ORF">J5N97_030058</name>
</gene>